<dbReference type="Proteomes" id="UP000004291">
    <property type="component" value="Chromosome"/>
</dbReference>
<feature type="transmembrane region" description="Helical" evidence="1">
    <location>
        <begin position="6"/>
        <end position="24"/>
    </location>
</feature>
<dbReference type="RefSeq" id="WP_007198501.1">
    <property type="nucleotide sequence ID" value="NZ_CM002917.1"/>
</dbReference>
<comment type="caution">
    <text evidence="2">The sequence shown here is derived from an EMBL/GenBank/DDBJ whole genome shotgun (WGS) entry which is preliminary data.</text>
</comment>
<protein>
    <recommendedName>
        <fullName evidence="4">DUF1499 domain-containing protein</fullName>
    </recommendedName>
</protein>
<proteinExistence type="predicted"/>
<name>A9DH21_HOEPD</name>
<evidence type="ECO:0000256" key="1">
    <source>
        <dbReference type="SAM" id="Phobius"/>
    </source>
</evidence>
<keyword evidence="1" id="KW-0472">Membrane</keyword>
<dbReference type="AlphaFoldDB" id="A9DH21"/>
<keyword evidence="1" id="KW-0812">Transmembrane</keyword>
<gene>
    <name evidence="2" type="ORF">HPDFL43_13697</name>
</gene>
<evidence type="ECO:0008006" key="4">
    <source>
        <dbReference type="Google" id="ProtNLM"/>
    </source>
</evidence>
<dbReference type="OrthoDB" id="8479024at2"/>
<dbReference type="eggNOG" id="COG4446">
    <property type="taxonomic scope" value="Bacteria"/>
</dbReference>
<dbReference type="EMBL" id="ABIA03000004">
    <property type="protein sequence ID" value="EDQ31467.1"/>
    <property type="molecule type" value="Genomic_DNA"/>
</dbReference>
<organism evidence="2 3">
    <name type="scientific">Hoeflea phototrophica (strain DSM 17068 / NCIMB 14078 / DFL-43)</name>
    <dbReference type="NCBI Taxonomy" id="411684"/>
    <lineage>
        <taxon>Bacteria</taxon>
        <taxon>Pseudomonadati</taxon>
        <taxon>Pseudomonadota</taxon>
        <taxon>Alphaproteobacteria</taxon>
        <taxon>Hyphomicrobiales</taxon>
        <taxon>Rhizobiaceae</taxon>
        <taxon>Hoeflea</taxon>
    </lineage>
</organism>
<sequence length="164" mass="18303">MLKTILLSILMLIAIASVLFFYVIGPEKSWEKMAGPPDRGPYDFTTAPRSSTANDALACTEGLYENPDFLIAPFDDAPEIVIERLSQRLLASDELARRVDDRSNPAKARFVTHSPIMRFPDMIHIEARPLPNGRTGVMAYAKAQLGTNDLGKNRERLEALFPQN</sequence>
<evidence type="ECO:0000313" key="2">
    <source>
        <dbReference type="EMBL" id="EDQ31467.1"/>
    </source>
</evidence>
<dbReference type="STRING" id="411684.HPDFL43_13697"/>
<dbReference type="InterPro" id="IPR010865">
    <property type="entry name" value="DUF1499"/>
</dbReference>
<dbReference type="HOGENOM" id="CLU_131521_0_0_5"/>
<accession>A9DH21</accession>
<evidence type="ECO:0000313" key="3">
    <source>
        <dbReference type="Proteomes" id="UP000004291"/>
    </source>
</evidence>
<reference evidence="2 3" key="2">
    <citation type="submission" date="2012-06" db="EMBL/GenBank/DDBJ databases">
        <authorList>
            <person name="Fiebig A."/>
        </authorList>
    </citation>
    <scope>NUCLEOTIDE SEQUENCE [LARGE SCALE GENOMIC DNA]</scope>
    <source>
        <strain evidence="2 3">DFL-43</strain>
    </source>
</reference>
<keyword evidence="1" id="KW-1133">Transmembrane helix</keyword>
<dbReference type="Pfam" id="PF07386">
    <property type="entry name" value="DUF1499"/>
    <property type="match status" value="1"/>
</dbReference>
<keyword evidence="3" id="KW-1185">Reference proteome</keyword>
<reference evidence="2 3" key="1">
    <citation type="submission" date="2007-10" db="EMBL/GenBank/DDBJ databases">
        <authorList>
            <person name="Wagner-Dobler I."/>
            <person name="Ferriera S."/>
            <person name="Johnson J."/>
            <person name="Kravitz S."/>
            <person name="Beeson K."/>
            <person name="Sutton G."/>
            <person name="Rogers Y.-H."/>
            <person name="Friedman R."/>
            <person name="Frazier M."/>
            <person name="Venter J.C."/>
        </authorList>
    </citation>
    <scope>NUCLEOTIDE SEQUENCE [LARGE SCALE GENOMIC DNA]</scope>
    <source>
        <strain evidence="2 3">DFL-43</strain>
    </source>
</reference>